<sequence length="60" mass="7082">MQHAESLERPTELQDELEERIGLDFCVHDQDWLDYCRLGGHEHYELPAASRPKRRYAKAA</sequence>
<proteinExistence type="predicted"/>
<dbReference type="RefSeq" id="WP_039802259.1">
    <property type="nucleotide sequence ID" value="NZ_CP010415.1"/>
</dbReference>
<dbReference type="Proteomes" id="UP000068210">
    <property type="component" value="Chromosome"/>
</dbReference>
<evidence type="ECO:0000313" key="1">
    <source>
        <dbReference type="EMBL" id="AJE20398.1"/>
    </source>
</evidence>
<reference evidence="1 2" key="1">
    <citation type="journal article" date="2015" name="PLoS ONE">
        <title>Azotobacter Genomes: The Genome of Azotobacter chroococcum NCIMB 8003 (ATCC 4412).</title>
        <authorList>
            <person name="Robson R.L."/>
            <person name="Jones R."/>
            <person name="Robson R.M."/>
            <person name="Schwartz A."/>
            <person name="Richardson T.H."/>
        </authorList>
    </citation>
    <scope>NUCLEOTIDE SEQUENCE [LARGE SCALE GENOMIC DNA]</scope>
    <source>
        <strain evidence="1 2">NCIMB 8003</strain>
    </source>
</reference>
<dbReference type="EMBL" id="CP010415">
    <property type="protein sequence ID" value="AJE20398.1"/>
    <property type="molecule type" value="Genomic_DNA"/>
</dbReference>
<gene>
    <name evidence="1" type="ORF">Achr_9160</name>
</gene>
<dbReference type="HOGENOM" id="CLU_2931204_0_0_6"/>
<evidence type="ECO:0000313" key="2">
    <source>
        <dbReference type="Proteomes" id="UP000068210"/>
    </source>
</evidence>
<organism evidence="1 2">
    <name type="scientific">Azotobacter chroococcum NCIMB 8003</name>
    <dbReference type="NCBI Taxonomy" id="1328314"/>
    <lineage>
        <taxon>Bacteria</taxon>
        <taxon>Pseudomonadati</taxon>
        <taxon>Pseudomonadota</taxon>
        <taxon>Gammaproteobacteria</taxon>
        <taxon>Pseudomonadales</taxon>
        <taxon>Pseudomonadaceae</taxon>
        <taxon>Azotobacter</taxon>
    </lineage>
</organism>
<name>A0A0C4WGV8_9GAMM</name>
<keyword evidence="2" id="KW-1185">Reference proteome</keyword>
<accession>A0A0C4WGV8</accession>
<protein>
    <submittedName>
        <fullName evidence="1">Uncharacterized protein</fullName>
    </submittedName>
</protein>
<dbReference type="KEGG" id="acx:Achr_9160"/>
<dbReference type="AlphaFoldDB" id="A0A0C4WGV8"/>